<evidence type="ECO:0000256" key="1">
    <source>
        <dbReference type="ARBA" id="ARBA00023015"/>
    </source>
</evidence>
<dbReference type="InterPro" id="IPR000595">
    <property type="entry name" value="cNMP-bd_dom"/>
</dbReference>
<dbReference type="InterPro" id="IPR018490">
    <property type="entry name" value="cNMP-bd_dom_sf"/>
</dbReference>
<reference evidence="5" key="1">
    <citation type="submission" date="2020-08" db="EMBL/GenBank/DDBJ databases">
        <title>Ramlibacter sp. USB13 16S ribosomal RNA gene genome sequencing and assembly.</title>
        <authorList>
            <person name="Kang M."/>
        </authorList>
    </citation>
    <scope>NUCLEOTIDE SEQUENCE</scope>
    <source>
        <strain evidence="5">USB13</strain>
    </source>
</reference>
<evidence type="ECO:0000313" key="6">
    <source>
        <dbReference type="Proteomes" id="UP000608513"/>
    </source>
</evidence>
<dbReference type="InterPro" id="IPR036390">
    <property type="entry name" value="WH_DNA-bd_sf"/>
</dbReference>
<keyword evidence="1" id="KW-0805">Transcription regulation</keyword>
<protein>
    <submittedName>
        <fullName evidence="5">Crp/Fnr family transcriptional regulator</fullName>
    </submittedName>
</protein>
<name>A0A923MTX5_9BURK</name>
<dbReference type="RefSeq" id="WP_187078080.1">
    <property type="nucleotide sequence ID" value="NZ_JACORT010000010.1"/>
</dbReference>
<dbReference type="SUPFAM" id="SSF51206">
    <property type="entry name" value="cAMP-binding domain-like"/>
    <property type="match status" value="1"/>
</dbReference>
<dbReference type="GO" id="GO:0003677">
    <property type="term" value="F:DNA binding"/>
    <property type="evidence" value="ECO:0007669"/>
    <property type="project" value="UniProtKB-KW"/>
</dbReference>
<accession>A0A923MTX5</accession>
<evidence type="ECO:0000256" key="3">
    <source>
        <dbReference type="ARBA" id="ARBA00023163"/>
    </source>
</evidence>
<organism evidence="5 6">
    <name type="scientific">Ramlibacter cellulosilyticus</name>
    <dbReference type="NCBI Taxonomy" id="2764187"/>
    <lineage>
        <taxon>Bacteria</taxon>
        <taxon>Pseudomonadati</taxon>
        <taxon>Pseudomonadota</taxon>
        <taxon>Betaproteobacteria</taxon>
        <taxon>Burkholderiales</taxon>
        <taxon>Comamonadaceae</taxon>
        <taxon>Ramlibacter</taxon>
    </lineage>
</organism>
<dbReference type="GO" id="GO:0005829">
    <property type="term" value="C:cytosol"/>
    <property type="evidence" value="ECO:0007669"/>
    <property type="project" value="TreeGrafter"/>
</dbReference>
<dbReference type="Gene3D" id="2.60.120.10">
    <property type="entry name" value="Jelly Rolls"/>
    <property type="match status" value="1"/>
</dbReference>
<dbReference type="CDD" id="cd00038">
    <property type="entry name" value="CAP_ED"/>
    <property type="match status" value="1"/>
</dbReference>
<keyword evidence="2" id="KW-0238">DNA-binding</keyword>
<sequence length="255" mass="27103">MKVQPANSADPGAVRANRLLAGLAPPERAFLLQACERVELPAGAVLMRPGRRATHAYFPLDAIVSLGVGATGRDHGLELALVGAEGMVGVPLLLGSTASTLRATVTRAGAAWRIAVPALQLQLRAGEALRGVMRRYVLVSLAQLAQAAWCTRHHRLEGRLARWLLMTQDRAPREPMRATHEELAAALGVRRAGVTQAAAALQERQLIAYHRGMLTLVDRAGLRAAACACYAADCASYARLMQRNGGEAATGPDVL</sequence>
<evidence type="ECO:0000256" key="2">
    <source>
        <dbReference type="ARBA" id="ARBA00023125"/>
    </source>
</evidence>
<dbReference type="InterPro" id="IPR014710">
    <property type="entry name" value="RmlC-like_jellyroll"/>
</dbReference>
<dbReference type="GO" id="GO:0003700">
    <property type="term" value="F:DNA-binding transcription factor activity"/>
    <property type="evidence" value="ECO:0007669"/>
    <property type="project" value="TreeGrafter"/>
</dbReference>
<dbReference type="Pfam" id="PF13545">
    <property type="entry name" value="HTH_Crp_2"/>
    <property type="match status" value="1"/>
</dbReference>
<dbReference type="PROSITE" id="PS50042">
    <property type="entry name" value="CNMP_BINDING_3"/>
    <property type="match status" value="1"/>
</dbReference>
<dbReference type="EMBL" id="JACORT010000010">
    <property type="protein sequence ID" value="MBC5785330.1"/>
    <property type="molecule type" value="Genomic_DNA"/>
</dbReference>
<evidence type="ECO:0000259" key="4">
    <source>
        <dbReference type="PROSITE" id="PS50042"/>
    </source>
</evidence>
<dbReference type="SUPFAM" id="SSF46785">
    <property type="entry name" value="Winged helix' DNA-binding domain"/>
    <property type="match status" value="1"/>
</dbReference>
<dbReference type="InterPro" id="IPR036388">
    <property type="entry name" value="WH-like_DNA-bd_sf"/>
</dbReference>
<gene>
    <name evidence="5" type="ORF">H8N03_20450</name>
</gene>
<feature type="domain" description="Cyclic nucleotide-binding" evidence="4">
    <location>
        <begin position="19"/>
        <end position="108"/>
    </location>
</feature>
<dbReference type="PANTHER" id="PTHR24567:SF74">
    <property type="entry name" value="HTH-TYPE TRANSCRIPTIONAL REGULATOR ARCR"/>
    <property type="match status" value="1"/>
</dbReference>
<dbReference type="InterPro" id="IPR012318">
    <property type="entry name" value="HTH_CRP"/>
</dbReference>
<proteinExistence type="predicted"/>
<evidence type="ECO:0000313" key="5">
    <source>
        <dbReference type="EMBL" id="MBC5785330.1"/>
    </source>
</evidence>
<dbReference type="PANTHER" id="PTHR24567">
    <property type="entry name" value="CRP FAMILY TRANSCRIPTIONAL REGULATORY PROTEIN"/>
    <property type="match status" value="1"/>
</dbReference>
<dbReference type="SMART" id="SM00100">
    <property type="entry name" value="cNMP"/>
    <property type="match status" value="1"/>
</dbReference>
<dbReference type="Proteomes" id="UP000608513">
    <property type="component" value="Unassembled WGS sequence"/>
</dbReference>
<keyword evidence="6" id="KW-1185">Reference proteome</keyword>
<keyword evidence="3" id="KW-0804">Transcription</keyword>
<dbReference type="InterPro" id="IPR050397">
    <property type="entry name" value="Env_Response_Regulators"/>
</dbReference>
<dbReference type="AlphaFoldDB" id="A0A923MTX5"/>
<comment type="caution">
    <text evidence="5">The sequence shown here is derived from an EMBL/GenBank/DDBJ whole genome shotgun (WGS) entry which is preliminary data.</text>
</comment>
<dbReference type="Gene3D" id="1.10.10.10">
    <property type="entry name" value="Winged helix-like DNA-binding domain superfamily/Winged helix DNA-binding domain"/>
    <property type="match status" value="1"/>
</dbReference>